<dbReference type="EMBL" id="ABJB010759222">
    <property type="status" value="NOT_ANNOTATED_CDS"/>
    <property type="molecule type" value="Genomic_DNA"/>
</dbReference>
<dbReference type="AlphaFoldDB" id="B7QKM4"/>
<accession>B7QKM4</accession>
<dbReference type="PaxDb" id="6945-B7QKM4"/>
<keyword evidence="3" id="KW-1185">Reference proteome</keyword>
<sequence>MKRVERWLEQSPTSRFFLCSVPFTKARGVEVAANIAAVNKAPMRECRNLGQRVESVNTYWMLRGLPARAMDGIRCTPEAAQAVGEVLAQ</sequence>
<dbReference type="EnsemblMetazoa" id="ISCW014447-RA">
    <property type="protein sequence ID" value="ISCW014447-PA"/>
    <property type="gene ID" value="ISCW014447"/>
</dbReference>
<dbReference type="Proteomes" id="UP000001555">
    <property type="component" value="Unassembled WGS sequence"/>
</dbReference>
<protein>
    <submittedName>
        <fullName evidence="1 2">Uncharacterized protein</fullName>
    </submittedName>
</protein>
<evidence type="ECO:0000313" key="3">
    <source>
        <dbReference type="Proteomes" id="UP000001555"/>
    </source>
</evidence>
<evidence type="ECO:0000313" key="2">
    <source>
        <dbReference type="EnsemblMetazoa" id="ISCW014447-PA"/>
    </source>
</evidence>
<reference evidence="2" key="2">
    <citation type="submission" date="2020-05" db="UniProtKB">
        <authorList>
            <consortium name="EnsemblMetazoa"/>
        </authorList>
    </citation>
    <scope>IDENTIFICATION</scope>
    <source>
        <strain evidence="2">wikel</strain>
    </source>
</reference>
<dbReference type="EMBL" id="DS961247">
    <property type="protein sequence ID" value="EEC19396.1"/>
    <property type="molecule type" value="Genomic_DNA"/>
</dbReference>
<dbReference type="VEuPathDB" id="VectorBase:ISCW014447"/>
<reference evidence="1 3" key="1">
    <citation type="submission" date="2008-03" db="EMBL/GenBank/DDBJ databases">
        <title>Annotation of Ixodes scapularis.</title>
        <authorList>
            <consortium name="Ixodes scapularis Genome Project Consortium"/>
            <person name="Caler E."/>
            <person name="Hannick L.I."/>
            <person name="Bidwell S."/>
            <person name="Joardar V."/>
            <person name="Thiagarajan M."/>
            <person name="Amedeo P."/>
            <person name="Galinsky K.J."/>
            <person name="Schobel S."/>
            <person name="Inman J."/>
            <person name="Hostetler J."/>
            <person name="Miller J."/>
            <person name="Hammond M."/>
            <person name="Megy K."/>
            <person name="Lawson D."/>
            <person name="Kodira C."/>
            <person name="Sutton G."/>
            <person name="Meyer J."/>
            <person name="Hill C.A."/>
            <person name="Birren B."/>
            <person name="Nene V."/>
            <person name="Collins F."/>
            <person name="Alarcon-Chaidez F."/>
            <person name="Wikel S."/>
            <person name="Strausberg R."/>
        </authorList>
    </citation>
    <scope>NUCLEOTIDE SEQUENCE [LARGE SCALE GENOMIC DNA]</scope>
    <source>
        <strain evidence="3">Wikel</strain>
        <strain evidence="1">Wikel colony</strain>
    </source>
</reference>
<dbReference type="VEuPathDB" id="VectorBase:ISCI014447"/>
<organism>
    <name type="scientific">Ixodes scapularis</name>
    <name type="common">Black-legged tick</name>
    <name type="synonym">Deer tick</name>
    <dbReference type="NCBI Taxonomy" id="6945"/>
    <lineage>
        <taxon>Eukaryota</taxon>
        <taxon>Metazoa</taxon>
        <taxon>Ecdysozoa</taxon>
        <taxon>Arthropoda</taxon>
        <taxon>Chelicerata</taxon>
        <taxon>Arachnida</taxon>
        <taxon>Acari</taxon>
        <taxon>Parasitiformes</taxon>
        <taxon>Ixodida</taxon>
        <taxon>Ixodoidea</taxon>
        <taxon>Ixodidae</taxon>
        <taxon>Ixodinae</taxon>
        <taxon>Ixodes</taxon>
    </lineage>
</organism>
<dbReference type="VEuPathDB" id="VectorBase:ISCP_013284"/>
<dbReference type="OrthoDB" id="6506608at2759"/>
<dbReference type="InParanoid" id="B7QKM4"/>
<proteinExistence type="predicted"/>
<gene>
    <name evidence="1" type="ORF">IscW_ISCW014447</name>
</gene>
<dbReference type="HOGENOM" id="CLU_2457296_0_0_1"/>
<name>B7QKM4_IXOSC</name>
<evidence type="ECO:0000313" key="1">
    <source>
        <dbReference type="EMBL" id="EEC19396.1"/>
    </source>
</evidence>